<feature type="compositionally biased region" description="Basic and acidic residues" evidence="2">
    <location>
        <begin position="324"/>
        <end position="336"/>
    </location>
</feature>
<dbReference type="EMBL" id="JRKQ01000146">
    <property type="protein sequence ID" value="KGJ18754.1"/>
    <property type="molecule type" value="Genomic_DNA"/>
</dbReference>
<comment type="similarity">
    <text evidence="1">Belongs to the DprA/Smf family.</text>
</comment>
<gene>
    <name evidence="5" type="ORF">IX56_16580</name>
</gene>
<evidence type="ECO:0000259" key="4">
    <source>
        <dbReference type="Pfam" id="PF17782"/>
    </source>
</evidence>
<dbReference type="Pfam" id="PF02481">
    <property type="entry name" value="DNA_processg_A"/>
    <property type="match status" value="1"/>
</dbReference>
<dbReference type="Pfam" id="PF17782">
    <property type="entry name" value="WHD_DprA"/>
    <property type="match status" value="1"/>
</dbReference>
<accession>A0A099G7F8</accession>
<dbReference type="InterPro" id="IPR036388">
    <property type="entry name" value="WH-like_DNA-bd_sf"/>
</dbReference>
<feature type="compositionally biased region" description="Low complexity" evidence="2">
    <location>
        <begin position="288"/>
        <end position="303"/>
    </location>
</feature>
<dbReference type="AlphaFoldDB" id="A0A099G7F8"/>
<dbReference type="InterPro" id="IPR041614">
    <property type="entry name" value="DprA_WH"/>
</dbReference>
<evidence type="ECO:0000259" key="3">
    <source>
        <dbReference type="Pfam" id="PF02481"/>
    </source>
</evidence>
<name>A0A099G7F8_9RHOB</name>
<dbReference type="Proteomes" id="UP000029858">
    <property type="component" value="Unassembled WGS sequence"/>
</dbReference>
<dbReference type="Gene3D" id="1.10.10.10">
    <property type="entry name" value="Winged helix-like DNA-binding domain superfamily/Winged helix DNA-binding domain"/>
    <property type="match status" value="1"/>
</dbReference>
<evidence type="ECO:0000256" key="2">
    <source>
        <dbReference type="SAM" id="MobiDB-lite"/>
    </source>
</evidence>
<feature type="domain" description="DprA winged helix" evidence="4">
    <location>
        <begin position="391"/>
        <end position="443"/>
    </location>
</feature>
<dbReference type="PANTHER" id="PTHR43022:SF1">
    <property type="entry name" value="PROTEIN SMF"/>
    <property type="match status" value="1"/>
</dbReference>
<protein>
    <submittedName>
        <fullName evidence="5">Uncharacterized protein</fullName>
    </submittedName>
</protein>
<evidence type="ECO:0000313" key="5">
    <source>
        <dbReference type="EMBL" id="KGJ18754.1"/>
    </source>
</evidence>
<dbReference type="NCBIfam" id="TIGR00732">
    <property type="entry name" value="dprA"/>
    <property type="match status" value="1"/>
</dbReference>
<proteinExistence type="inferred from homology"/>
<comment type="caution">
    <text evidence="5">The sequence shown here is derived from an EMBL/GenBank/DDBJ whole genome shotgun (WGS) entry which is preliminary data.</text>
</comment>
<dbReference type="SUPFAM" id="SSF102405">
    <property type="entry name" value="MCP/YpsA-like"/>
    <property type="match status" value="1"/>
</dbReference>
<evidence type="ECO:0000256" key="1">
    <source>
        <dbReference type="ARBA" id="ARBA00006525"/>
    </source>
</evidence>
<dbReference type="Pfam" id="PF21102">
    <property type="entry name" value="DprA_N"/>
    <property type="match status" value="1"/>
</dbReference>
<feature type="domain" description="Smf/DprA SLOG" evidence="3">
    <location>
        <begin position="62"/>
        <end position="263"/>
    </location>
</feature>
<organism evidence="5 6">
    <name type="scientific">Paracoccus sanguinis</name>
    <dbReference type="NCBI Taxonomy" id="1545044"/>
    <lineage>
        <taxon>Bacteria</taxon>
        <taxon>Pseudomonadati</taxon>
        <taxon>Pseudomonadota</taxon>
        <taxon>Alphaproteobacteria</taxon>
        <taxon>Rhodobacterales</taxon>
        <taxon>Paracoccaceae</taxon>
        <taxon>Paracoccus</taxon>
    </lineage>
</organism>
<dbReference type="InterPro" id="IPR003488">
    <property type="entry name" value="DprA"/>
</dbReference>
<dbReference type="GO" id="GO:0009294">
    <property type="term" value="P:DNA-mediated transformation"/>
    <property type="evidence" value="ECO:0007669"/>
    <property type="project" value="InterPro"/>
</dbReference>
<dbReference type="Gene3D" id="3.40.50.450">
    <property type="match status" value="1"/>
</dbReference>
<feature type="compositionally biased region" description="Low complexity" evidence="2">
    <location>
        <begin position="268"/>
        <end position="277"/>
    </location>
</feature>
<sequence>MRSRRVGPATYHRLMADHGSAAAALAALPEIAAAAGIEGYAPCPEGTAAAELAAGRRLGAALITLADPRYPPLLREIPDAPPALWVQGEVGVLARPLIAVVGARNASSLGLRMARGLALALSEAGIGVTAGFARGVDTAAHEASCAAGTIAVLAGGIDRIYPAENRALAERIRAAGCLISEQPPGLEPVARHFPTRNRIVSGLCAGVVVVEAAHRSGTLITARCAAEQGREVMAVPGHPLDARAGGCNALIRDGATLVRSAEDGAGEGCAAEAQSREGGAGEERSRETGAAAARFRSSRLSGRPVESAGAAPPSAVLPPTARGARVEDDTTKRDRPASGGTYAVPSAVDRDAPTPGATADGPQSHRRSAPPPFNTAYPSAARGGPREIGEDSETTLKERLINLLGPSPTDEDSLIRLLAVPAARLAPLLLELELDGRLVRMPGSRVALLD</sequence>
<reference evidence="5 6" key="1">
    <citation type="submission" date="2014-09" db="EMBL/GenBank/DDBJ databases">
        <authorList>
            <person name="McGinnis J.M."/>
            <person name="Wolfgang W.J."/>
        </authorList>
    </citation>
    <scope>NUCLEOTIDE SEQUENCE [LARGE SCALE GENOMIC DNA]</scope>
    <source>
        <strain evidence="5 6">5503</strain>
    </source>
</reference>
<dbReference type="InterPro" id="IPR057666">
    <property type="entry name" value="DrpA_SLOG"/>
</dbReference>
<reference evidence="5 6" key="2">
    <citation type="submission" date="2014-10" db="EMBL/GenBank/DDBJ databases">
        <title>Paracoccus sanguinis sp. nov., isolated from clinical specimens of New York State patients.</title>
        <authorList>
            <person name="Mingle L.A."/>
            <person name="Cole J.A."/>
            <person name="Lapierre P."/>
            <person name="Musser K.A."/>
        </authorList>
    </citation>
    <scope>NUCLEOTIDE SEQUENCE [LARGE SCALE GENOMIC DNA]</scope>
    <source>
        <strain evidence="5 6">5503</strain>
    </source>
</reference>
<dbReference type="PANTHER" id="PTHR43022">
    <property type="entry name" value="PROTEIN SMF"/>
    <property type="match status" value="1"/>
</dbReference>
<evidence type="ECO:0000313" key="6">
    <source>
        <dbReference type="Proteomes" id="UP000029858"/>
    </source>
</evidence>
<feature type="region of interest" description="Disordered" evidence="2">
    <location>
        <begin position="264"/>
        <end position="390"/>
    </location>
</feature>